<feature type="transmembrane region" description="Helical" evidence="2">
    <location>
        <begin position="206"/>
        <end position="228"/>
    </location>
</feature>
<feature type="chain" id="PRO_5032507365" description="Ig-like domain-containing protein" evidence="3">
    <location>
        <begin position="33"/>
        <end position="275"/>
    </location>
</feature>
<sequence length="275" mass="27977">MQLRILGRGLFVAGAVATSSLAMLVPGASASAATTPATPEVPGSAPNAILPVVFLGASMIVIAAALYFALRYHKLLIDFMGSALKQGTTYAAEPVAATPRELMPGHADDPVPRIIGASACTPGQEMVFTISPPIRDSTGDPQQVTWSVDDKEVAGFSEGYLKYTFKKSGTSVVQAEADGAAIAPFAVHVEPVKSARPSLPFAIENWGRMVVLLFGLGIVGALMAISVLSTDAGAGLLGAMLGLGAASAGSGGGKEREKDGRAPDADADAGTGERP</sequence>
<keyword evidence="3" id="KW-0732">Signal</keyword>
<feature type="transmembrane region" description="Helical" evidence="2">
    <location>
        <begin position="234"/>
        <end position="253"/>
    </location>
</feature>
<dbReference type="Proteomes" id="UP000523000">
    <property type="component" value="Unassembled WGS sequence"/>
</dbReference>
<protein>
    <recommendedName>
        <fullName evidence="6">Ig-like domain-containing protein</fullName>
    </recommendedName>
</protein>
<dbReference type="AlphaFoldDB" id="A0A839QJN0"/>
<evidence type="ECO:0000256" key="2">
    <source>
        <dbReference type="SAM" id="Phobius"/>
    </source>
</evidence>
<keyword evidence="2" id="KW-1133">Transmembrane helix</keyword>
<evidence type="ECO:0000256" key="3">
    <source>
        <dbReference type="SAM" id="SignalP"/>
    </source>
</evidence>
<feature type="compositionally biased region" description="Basic and acidic residues" evidence="1">
    <location>
        <begin position="253"/>
        <end position="264"/>
    </location>
</feature>
<dbReference type="RefSeq" id="WP_183511002.1">
    <property type="nucleotide sequence ID" value="NZ_BAABGK010000080.1"/>
</dbReference>
<keyword evidence="2" id="KW-0472">Membrane</keyword>
<evidence type="ECO:0008006" key="6">
    <source>
        <dbReference type="Google" id="ProtNLM"/>
    </source>
</evidence>
<evidence type="ECO:0000313" key="5">
    <source>
        <dbReference type="Proteomes" id="UP000523000"/>
    </source>
</evidence>
<feature type="region of interest" description="Disordered" evidence="1">
    <location>
        <begin position="246"/>
        <end position="275"/>
    </location>
</feature>
<name>A0A839QJN0_9MICC</name>
<feature type="signal peptide" evidence="3">
    <location>
        <begin position="1"/>
        <end position="32"/>
    </location>
</feature>
<reference evidence="4 5" key="1">
    <citation type="submission" date="2020-08" db="EMBL/GenBank/DDBJ databases">
        <title>Sequencing the genomes of 1000 actinobacteria strains.</title>
        <authorList>
            <person name="Klenk H.-P."/>
        </authorList>
    </citation>
    <scope>NUCLEOTIDE SEQUENCE [LARGE SCALE GENOMIC DNA]</scope>
    <source>
        <strain evidence="4 5">DSM 22826</strain>
    </source>
</reference>
<feature type="transmembrane region" description="Helical" evidence="2">
    <location>
        <begin position="48"/>
        <end position="70"/>
    </location>
</feature>
<proteinExistence type="predicted"/>
<accession>A0A839QJN0</accession>
<keyword evidence="2" id="KW-0812">Transmembrane</keyword>
<evidence type="ECO:0000313" key="4">
    <source>
        <dbReference type="EMBL" id="MBB2995803.1"/>
    </source>
</evidence>
<gene>
    <name evidence="4" type="ORF">E9229_001994</name>
</gene>
<dbReference type="EMBL" id="JACHVS010000001">
    <property type="protein sequence ID" value="MBB2995803.1"/>
    <property type="molecule type" value="Genomic_DNA"/>
</dbReference>
<comment type="caution">
    <text evidence="4">The sequence shown here is derived from an EMBL/GenBank/DDBJ whole genome shotgun (WGS) entry which is preliminary data.</text>
</comment>
<evidence type="ECO:0000256" key="1">
    <source>
        <dbReference type="SAM" id="MobiDB-lite"/>
    </source>
</evidence>
<organism evidence="4 5">
    <name type="scientific">Paeniglutamicibacter cryotolerans</name>
    <dbReference type="NCBI Taxonomy" id="670079"/>
    <lineage>
        <taxon>Bacteria</taxon>
        <taxon>Bacillati</taxon>
        <taxon>Actinomycetota</taxon>
        <taxon>Actinomycetes</taxon>
        <taxon>Micrococcales</taxon>
        <taxon>Micrococcaceae</taxon>
        <taxon>Paeniglutamicibacter</taxon>
    </lineage>
</organism>
<keyword evidence="5" id="KW-1185">Reference proteome</keyword>